<dbReference type="Proteomes" id="UP001139168">
    <property type="component" value="Unassembled WGS sequence"/>
</dbReference>
<dbReference type="EMBL" id="JAJFZQ010000005">
    <property type="protein sequence ID" value="MCC3265902.1"/>
    <property type="molecule type" value="Genomic_DNA"/>
</dbReference>
<proteinExistence type="predicted"/>
<evidence type="ECO:0000313" key="2">
    <source>
        <dbReference type="EMBL" id="MCC3265902.1"/>
    </source>
</evidence>
<gene>
    <name evidence="2" type="ORF">LJ752_07575</name>
</gene>
<evidence type="ECO:0008006" key="4">
    <source>
        <dbReference type="Google" id="ProtNLM"/>
    </source>
</evidence>
<dbReference type="RefSeq" id="WP_227890720.1">
    <property type="nucleotide sequence ID" value="NZ_JAJFZQ010000005.1"/>
</dbReference>
<name>A0ABS8GGY7_9MICC</name>
<organism evidence="2 3">
    <name type="scientific">Arthrobacter gengyunqii</name>
    <dbReference type="NCBI Taxonomy" id="2886940"/>
    <lineage>
        <taxon>Bacteria</taxon>
        <taxon>Bacillati</taxon>
        <taxon>Actinomycetota</taxon>
        <taxon>Actinomycetes</taxon>
        <taxon>Micrococcales</taxon>
        <taxon>Micrococcaceae</taxon>
        <taxon>Arthrobacter</taxon>
    </lineage>
</organism>
<evidence type="ECO:0000313" key="3">
    <source>
        <dbReference type="Proteomes" id="UP001139168"/>
    </source>
</evidence>
<reference evidence="2" key="1">
    <citation type="submission" date="2021-10" db="EMBL/GenBank/DDBJ databases">
        <title>Novel species in genus Arthrobacter.</title>
        <authorList>
            <person name="Liu Y."/>
        </authorList>
    </citation>
    <scope>NUCLEOTIDE SEQUENCE</scope>
    <source>
        <strain evidence="2">Zg-Y786</strain>
    </source>
</reference>
<protein>
    <recommendedName>
        <fullName evidence="4">Ribbon-helix-helix protein, CopG family</fullName>
    </recommendedName>
</protein>
<evidence type="ECO:0000256" key="1">
    <source>
        <dbReference type="SAM" id="MobiDB-lite"/>
    </source>
</evidence>
<feature type="region of interest" description="Disordered" evidence="1">
    <location>
        <begin position="1"/>
        <end position="20"/>
    </location>
</feature>
<comment type="caution">
    <text evidence="2">The sequence shown here is derived from an EMBL/GenBank/DDBJ whole genome shotgun (WGS) entry which is preliminary data.</text>
</comment>
<keyword evidence="3" id="KW-1185">Reference proteome</keyword>
<accession>A0ABS8GGY7</accession>
<sequence length="114" mass="12551">MATSGNRGHGRRSKGERRYVGSRIPVEQADRLTDVAKHEGITVNDMIAVAIEEKMAAYDVMMLSDDQLVDLLHETKMALDGEVISKFAARKVVEQLVILNRDLLPGLSATSNSK</sequence>